<dbReference type="Proteomes" id="UP001139409">
    <property type="component" value="Unassembled WGS sequence"/>
</dbReference>
<keyword evidence="4" id="KW-1185">Reference proteome</keyword>
<dbReference type="InterPro" id="IPR029046">
    <property type="entry name" value="LolA/LolB/LppX"/>
</dbReference>
<feature type="signal peptide" evidence="2">
    <location>
        <begin position="1"/>
        <end position="21"/>
    </location>
</feature>
<evidence type="ECO:0000256" key="2">
    <source>
        <dbReference type="SAM" id="SignalP"/>
    </source>
</evidence>
<evidence type="ECO:0000313" key="3">
    <source>
        <dbReference type="EMBL" id="MCA6074462.1"/>
    </source>
</evidence>
<evidence type="ECO:0000256" key="1">
    <source>
        <dbReference type="ARBA" id="ARBA00022729"/>
    </source>
</evidence>
<protein>
    <submittedName>
        <fullName evidence="3">DUF2092 domain-containing protein</fullName>
    </submittedName>
</protein>
<keyword evidence="1 2" id="KW-0732">Signal</keyword>
<comment type="caution">
    <text evidence="3">The sequence shown here is derived from an EMBL/GenBank/DDBJ whole genome shotgun (WGS) entry which is preliminary data.</text>
</comment>
<organism evidence="3 4">
    <name type="scientific">Fulvivirga sedimenti</name>
    <dbReference type="NCBI Taxonomy" id="2879465"/>
    <lineage>
        <taxon>Bacteria</taxon>
        <taxon>Pseudomonadati</taxon>
        <taxon>Bacteroidota</taxon>
        <taxon>Cytophagia</taxon>
        <taxon>Cytophagales</taxon>
        <taxon>Fulvivirgaceae</taxon>
        <taxon>Fulvivirga</taxon>
    </lineage>
</organism>
<gene>
    <name evidence="3" type="ORF">LDX50_06260</name>
</gene>
<dbReference type="AlphaFoldDB" id="A0A9X1KXR8"/>
<proteinExistence type="predicted"/>
<accession>A0A9X1KXR8</accession>
<evidence type="ECO:0000313" key="4">
    <source>
        <dbReference type="Proteomes" id="UP001139409"/>
    </source>
</evidence>
<name>A0A9X1KXR8_9BACT</name>
<dbReference type="InterPro" id="IPR019207">
    <property type="entry name" value="DUF2092"/>
</dbReference>
<dbReference type="SUPFAM" id="SSF89392">
    <property type="entry name" value="Prokaryotic lipoproteins and lipoprotein localization factors"/>
    <property type="match status" value="1"/>
</dbReference>
<feature type="chain" id="PRO_5040987306" evidence="2">
    <location>
        <begin position="22"/>
        <end position="248"/>
    </location>
</feature>
<dbReference type="RefSeq" id="WP_225697554.1">
    <property type="nucleotide sequence ID" value="NZ_JAIXNE010000001.1"/>
</dbReference>
<reference evidence="3" key="1">
    <citation type="submission" date="2021-09" db="EMBL/GenBank/DDBJ databases">
        <title>Fulvivirga sp. isolated from coastal sediment.</title>
        <authorList>
            <person name="Yu H."/>
        </authorList>
    </citation>
    <scope>NUCLEOTIDE SEQUENCE</scope>
    <source>
        <strain evidence="3">1062</strain>
    </source>
</reference>
<dbReference type="Gene3D" id="2.50.20.10">
    <property type="entry name" value="Lipoprotein localisation LolA/LolB/LppX"/>
    <property type="match status" value="1"/>
</dbReference>
<sequence>MKKYTLFLPLLLLPFILSSQAKYDSVSVLLLDRMSNVLGELTSCNFTLRTMVDEQDVNGSTITHFRNHSVSMAGPDKMTVDTYNEKGHHQYWYDGTVLNYYSHKENNFVTIPAPPTIISAIDSIHKNYEIEFPAADLFYPSLTDDLIENFDVISYAGRAVINEKPVFHIMAQSAYMELQLWISDDSYNLPYKYMIIDKESPERLRYEATFLKWELNPDIPESIFRFIPPPGAKEIKILSVNDIQKQPE</sequence>
<dbReference type="EMBL" id="JAIXNE010000001">
    <property type="protein sequence ID" value="MCA6074462.1"/>
    <property type="molecule type" value="Genomic_DNA"/>
</dbReference>
<dbReference type="Pfam" id="PF09865">
    <property type="entry name" value="DUF2092"/>
    <property type="match status" value="1"/>
</dbReference>